<gene>
    <name evidence="2" type="ORF">HMPREF1120_08687</name>
</gene>
<name>H6C9M4_EXODN</name>
<keyword evidence="3" id="KW-1185">Reference proteome</keyword>
<protein>
    <submittedName>
        <fullName evidence="2">Uncharacterized protein</fullName>
    </submittedName>
</protein>
<sequence>MSEYFNVFKVRFGPALADPDVAGPRYHTVIFVETGLDGTGYIHQVIGDLVTGMRYDKKPTDRPERSDTFFDKTLLGRVARSNYPAEVDRVCQAQPAPPRQKAFNRQTMKTEPIKSNGSFYGPGDSRPRLIKCTEWTENQAIPALRRNGLLL</sequence>
<dbReference type="OMA" id="KCTEWTM"/>
<dbReference type="Pfam" id="PF20174">
    <property type="entry name" value="DUF6540"/>
    <property type="match status" value="1"/>
</dbReference>
<dbReference type="AlphaFoldDB" id="H6C9M4"/>
<dbReference type="eggNOG" id="ENOG502SRN0">
    <property type="taxonomic scope" value="Eukaryota"/>
</dbReference>
<dbReference type="InParanoid" id="H6C9M4"/>
<evidence type="ECO:0000313" key="3">
    <source>
        <dbReference type="Proteomes" id="UP000007304"/>
    </source>
</evidence>
<organism evidence="2 3">
    <name type="scientific">Exophiala dermatitidis (strain ATCC 34100 / CBS 525.76 / NIH/UT8656)</name>
    <name type="common">Black yeast</name>
    <name type="synonym">Wangiella dermatitidis</name>
    <dbReference type="NCBI Taxonomy" id="858893"/>
    <lineage>
        <taxon>Eukaryota</taxon>
        <taxon>Fungi</taxon>
        <taxon>Dikarya</taxon>
        <taxon>Ascomycota</taxon>
        <taxon>Pezizomycotina</taxon>
        <taxon>Eurotiomycetes</taxon>
        <taxon>Chaetothyriomycetidae</taxon>
        <taxon>Chaetothyriales</taxon>
        <taxon>Herpotrichiellaceae</taxon>
        <taxon>Exophiala</taxon>
    </lineage>
</organism>
<dbReference type="RefSeq" id="XP_009161203.1">
    <property type="nucleotide sequence ID" value="XM_009162955.1"/>
</dbReference>
<evidence type="ECO:0000256" key="1">
    <source>
        <dbReference type="SAM" id="MobiDB-lite"/>
    </source>
</evidence>
<dbReference type="Proteomes" id="UP000007304">
    <property type="component" value="Unassembled WGS sequence"/>
</dbReference>
<dbReference type="VEuPathDB" id="FungiDB:HMPREF1120_08687"/>
<accession>H6C9M4</accession>
<dbReference type="EMBL" id="JH226136">
    <property type="protein sequence ID" value="EHY60742.1"/>
    <property type="molecule type" value="Genomic_DNA"/>
</dbReference>
<reference evidence="2" key="1">
    <citation type="submission" date="2011-07" db="EMBL/GenBank/DDBJ databases">
        <title>The Genome Sequence of Exophiala (Wangiella) dermatitidis NIH/UT8656.</title>
        <authorList>
            <consortium name="The Broad Institute Genome Sequencing Platform"/>
            <person name="Cuomo C."/>
            <person name="Wang Z."/>
            <person name="Hunicke-Smith S."/>
            <person name="Szanislo P.J."/>
            <person name="Earl A."/>
            <person name="Young S.K."/>
            <person name="Zeng Q."/>
            <person name="Gargeya S."/>
            <person name="Fitzgerald M."/>
            <person name="Haas B."/>
            <person name="Abouelleil A."/>
            <person name="Alvarado L."/>
            <person name="Arachchi H.M."/>
            <person name="Berlin A."/>
            <person name="Brown A."/>
            <person name="Chapman S.B."/>
            <person name="Chen Z."/>
            <person name="Dunbar C."/>
            <person name="Freedman E."/>
            <person name="Gearin G."/>
            <person name="Gellesch M."/>
            <person name="Goldberg J."/>
            <person name="Griggs A."/>
            <person name="Gujja S."/>
            <person name="Heiman D."/>
            <person name="Howarth C."/>
            <person name="Larson L."/>
            <person name="Lui A."/>
            <person name="MacDonald P.J.P."/>
            <person name="Montmayeur A."/>
            <person name="Murphy C."/>
            <person name="Neiman D."/>
            <person name="Pearson M."/>
            <person name="Priest M."/>
            <person name="Roberts A."/>
            <person name="Saif S."/>
            <person name="Shea T."/>
            <person name="Shenoy N."/>
            <person name="Sisk P."/>
            <person name="Stolte C."/>
            <person name="Sykes S."/>
            <person name="Wortman J."/>
            <person name="Nusbaum C."/>
            <person name="Birren B."/>
        </authorList>
    </citation>
    <scope>NUCLEOTIDE SEQUENCE</scope>
    <source>
        <strain evidence="2">NIH/UT8656</strain>
    </source>
</reference>
<evidence type="ECO:0000313" key="2">
    <source>
        <dbReference type="EMBL" id="EHY60742.1"/>
    </source>
</evidence>
<dbReference type="STRING" id="858893.H6C9M4"/>
<dbReference type="HOGENOM" id="CLU_103863_0_0_1"/>
<dbReference type="GeneID" id="20313326"/>
<feature type="compositionally biased region" description="Polar residues" evidence="1">
    <location>
        <begin position="103"/>
        <end position="118"/>
    </location>
</feature>
<feature type="region of interest" description="Disordered" evidence="1">
    <location>
        <begin position="95"/>
        <end position="124"/>
    </location>
</feature>
<proteinExistence type="predicted"/>
<dbReference type="InterPro" id="IPR046670">
    <property type="entry name" value="DUF6540"/>
</dbReference>